<dbReference type="EMBL" id="QFVR01000021">
    <property type="protein sequence ID" value="PWI24436.1"/>
    <property type="molecule type" value="Genomic_DNA"/>
</dbReference>
<dbReference type="RefSeq" id="WP_109306901.1">
    <property type="nucleotide sequence ID" value="NZ_BJUF01000052.1"/>
</dbReference>
<dbReference type="InterPro" id="IPR008949">
    <property type="entry name" value="Isoprenoid_synthase_dom_sf"/>
</dbReference>
<dbReference type="Pfam" id="PF07307">
    <property type="entry name" value="HEPPP_synt_1"/>
    <property type="match status" value="1"/>
</dbReference>
<dbReference type="OrthoDB" id="2417886at2"/>
<sequence>MNAAKTELLVTELKDEIYSKLHHRTLQEYAGQPIIWEDQLFYLLLPNFNGGQWTAHHQVAASCVAMIQTALTTHDLVMEHNATTKAQQLTVLAGDYYSGMYYATLASLPNIQLVQALSTAVADISERKTALYEPNDKTFSKWLEQFEVIVSKAVEQFYHHFNFGSYTPLMKKGMLIGRLFDELKALENNSSTIRFDDITSDEPLSNEQVIAKIHHVIQQEATCYTTQIHASSLLSDELKIVMLSRVEALISEQQLTREG</sequence>
<dbReference type="AlphaFoldDB" id="A0A2U3AIQ7"/>
<reference evidence="1 2" key="1">
    <citation type="submission" date="2018-05" db="EMBL/GenBank/DDBJ databases">
        <title>Kurthia sibirica genome sequence.</title>
        <authorList>
            <person name="Maclea K.S."/>
            <person name="Goen A.E."/>
        </authorList>
    </citation>
    <scope>NUCLEOTIDE SEQUENCE [LARGE SCALE GENOMIC DNA]</scope>
    <source>
        <strain evidence="1 2">ATCC 49154</strain>
    </source>
</reference>
<dbReference type="InterPro" id="IPR009920">
    <property type="entry name" value="HEPPP_synth_su1"/>
</dbReference>
<protein>
    <submittedName>
        <fullName evidence="1">Heptaprenyl diphosphate synthase</fullName>
    </submittedName>
</protein>
<dbReference type="GO" id="GO:0009234">
    <property type="term" value="P:menaquinone biosynthetic process"/>
    <property type="evidence" value="ECO:0007669"/>
    <property type="project" value="InterPro"/>
</dbReference>
<evidence type="ECO:0000313" key="2">
    <source>
        <dbReference type="Proteomes" id="UP000245938"/>
    </source>
</evidence>
<name>A0A2U3AIQ7_9BACL</name>
<proteinExistence type="predicted"/>
<evidence type="ECO:0000313" key="1">
    <source>
        <dbReference type="EMBL" id="PWI24436.1"/>
    </source>
</evidence>
<gene>
    <name evidence="1" type="ORF">DEX24_13290</name>
</gene>
<accession>A0A2U3AIQ7</accession>
<dbReference type="SUPFAM" id="SSF48576">
    <property type="entry name" value="Terpenoid synthases"/>
    <property type="match status" value="1"/>
</dbReference>
<dbReference type="Gene3D" id="1.20.120.1450">
    <property type="match status" value="1"/>
</dbReference>
<organism evidence="1 2">
    <name type="scientific">Kurthia sibirica</name>
    <dbReference type="NCBI Taxonomy" id="202750"/>
    <lineage>
        <taxon>Bacteria</taxon>
        <taxon>Bacillati</taxon>
        <taxon>Bacillota</taxon>
        <taxon>Bacilli</taxon>
        <taxon>Bacillales</taxon>
        <taxon>Caryophanaceae</taxon>
        <taxon>Kurthia</taxon>
    </lineage>
</organism>
<keyword evidence="2" id="KW-1185">Reference proteome</keyword>
<dbReference type="Proteomes" id="UP000245938">
    <property type="component" value="Unassembled WGS sequence"/>
</dbReference>
<comment type="caution">
    <text evidence="1">The sequence shown here is derived from an EMBL/GenBank/DDBJ whole genome shotgun (WGS) entry which is preliminary data.</text>
</comment>